<proteinExistence type="predicted"/>
<dbReference type="InParanoid" id="A0A067QT33"/>
<organism evidence="2 3">
    <name type="scientific">Zootermopsis nevadensis</name>
    <name type="common">Dampwood termite</name>
    <dbReference type="NCBI Taxonomy" id="136037"/>
    <lineage>
        <taxon>Eukaryota</taxon>
        <taxon>Metazoa</taxon>
        <taxon>Ecdysozoa</taxon>
        <taxon>Arthropoda</taxon>
        <taxon>Hexapoda</taxon>
        <taxon>Insecta</taxon>
        <taxon>Pterygota</taxon>
        <taxon>Neoptera</taxon>
        <taxon>Polyneoptera</taxon>
        <taxon>Dictyoptera</taxon>
        <taxon>Blattodea</taxon>
        <taxon>Blattoidea</taxon>
        <taxon>Termitoidae</taxon>
        <taxon>Termopsidae</taxon>
        <taxon>Zootermopsis</taxon>
    </lineage>
</organism>
<evidence type="ECO:0000313" key="3">
    <source>
        <dbReference type="Proteomes" id="UP000027135"/>
    </source>
</evidence>
<sequence length="204" mass="24957">MTWNGMEVKERRGRPKNHVHVSEEEKLARQRERNRLCKRCSRASKSQEATSRERERNRLYMRKFRASLRNELERDRDKAHKHMAFMFVTPELSELCGEDDVEMWHERNRKARRKPIIALIPQQLEWQREQKRIYIMKFCASLSDEELERRREKDRLLKRRAKEIMKERKQDITFQGGSQAQHHILQNRNFWNYAALAKEQNLLI</sequence>
<dbReference type="Proteomes" id="UP000027135">
    <property type="component" value="Unassembled WGS sequence"/>
</dbReference>
<dbReference type="AlphaFoldDB" id="A0A067QT33"/>
<dbReference type="EMBL" id="KK852984">
    <property type="protein sequence ID" value="KDR12855.1"/>
    <property type="molecule type" value="Genomic_DNA"/>
</dbReference>
<keyword evidence="3" id="KW-1185">Reference proteome</keyword>
<gene>
    <name evidence="2" type="ORF">L798_13160</name>
</gene>
<evidence type="ECO:0000313" key="2">
    <source>
        <dbReference type="EMBL" id="KDR12855.1"/>
    </source>
</evidence>
<feature type="region of interest" description="Disordered" evidence="1">
    <location>
        <begin position="1"/>
        <end position="27"/>
    </location>
</feature>
<accession>A0A067QT33</accession>
<protein>
    <submittedName>
        <fullName evidence="2">Uncharacterized protein</fullName>
    </submittedName>
</protein>
<reference evidence="2 3" key="1">
    <citation type="journal article" date="2014" name="Nat. Commun.">
        <title>Molecular traces of alternative social organization in a termite genome.</title>
        <authorList>
            <person name="Terrapon N."/>
            <person name="Li C."/>
            <person name="Robertson H.M."/>
            <person name="Ji L."/>
            <person name="Meng X."/>
            <person name="Booth W."/>
            <person name="Chen Z."/>
            <person name="Childers C.P."/>
            <person name="Glastad K.M."/>
            <person name="Gokhale K."/>
            <person name="Gowin J."/>
            <person name="Gronenberg W."/>
            <person name="Hermansen R.A."/>
            <person name="Hu H."/>
            <person name="Hunt B.G."/>
            <person name="Huylmans A.K."/>
            <person name="Khalil S.M."/>
            <person name="Mitchell R.D."/>
            <person name="Munoz-Torres M.C."/>
            <person name="Mustard J.A."/>
            <person name="Pan H."/>
            <person name="Reese J.T."/>
            <person name="Scharf M.E."/>
            <person name="Sun F."/>
            <person name="Vogel H."/>
            <person name="Xiao J."/>
            <person name="Yang W."/>
            <person name="Yang Z."/>
            <person name="Yang Z."/>
            <person name="Zhou J."/>
            <person name="Zhu J."/>
            <person name="Brent C.S."/>
            <person name="Elsik C.G."/>
            <person name="Goodisman M.A."/>
            <person name="Liberles D.A."/>
            <person name="Roe R.M."/>
            <person name="Vargo E.L."/>
            <person name="Vilcinskas A."/>
            <person name="Wang J."/>
            <person name="Bornberg-Bauer E."/>
            <person name="Korb J."/>
            <person name="Zhang G."/>
            <person name="Liebig J."/>
        </authorList>
    </citation>
    <scope>NUCLEOTIDE SEQUENCE [LARGE SCALE GENOMIC DNA]</scope>
    <source>
        <tissue evidence="2">Whole organism</tissue>
    </source>
</reference>
<name>A0A067QT33_ZOONE</name>
<evidence type="ECO:0000256" key="1">
    <source>
        <dbReference type="SAM" id="MobiDB-lite"/>
    </source>
</evidence>